<keyword evidence="5" id="KW-0472">Membrane</keyword>
<name>A0A8J9Z6A1_BRALA</name>
<dbReference type="OrthoDB" id="10028417at2759"/>
<dbReference type="PROSITE" id="PS51257">
    <property type="entry name" value="PROKAR_LIPOPROTEIN"/>
    <property type="match status" value="1"/>
</dbReference>
<evidence type="ECO:0000313" key="8">
    <source>
        <dbReference type="Proteomes" id="UP000838412"/>
    </source>
</evidence>
<gene>
    <name evidence="7" type="primary">IGSF10</name>
    <name evidence="7" type="ORF">BLAG_LOCUS9886</name>
</gene>
<dbReference type="InterPro" id="IPR001611">
    <property type="entry name" value="Leu-rich_rpt"/>
</dbReference>
<keyword evidence="2 6" id="KW-0732">Signal</keyword>
<keyword evidence="5" id="KW-0812">Transmembrane</keyword>
<feature type="compositionally biased region" description="Polar residues" evidence="4">
    <location>
        <begin position="253"/>
        <end position="266"/>
    </location>
</feature>
<feature type="transmembrane region" description="Helical" evidence="5">
    <location>
        <begin position="347"/>
        <end position="369"/>
    </location>
</feature>
<dbReference type="SUPFAM" id="SSF52058">
    <property type="entry name" value="L domain-like"/>
    <property type="match status" value="1"/>
</dbReference>
<dbReference type="Gene3D" id="3.80.10.10">
    <property type="entry name" value="Ribonuclease Inhibitor"/>
    <property type="match status" value="1"/>
</dbReference>
<protein>
    <submittedName>
        <fullName evidence="7">IGSF10 protein</fullName>
    </submittedName>
</protein>
<dbReference type="Proteomes" id="UP000838412">
    <property type="component" value="Chromosome 16"/>
</dbReference>
<organism evidence="7 8">
    <name type="scientific">Branchiostoma lanceolatum</name>
    <name type="common">Common lancelet</name>
    <name type="synonym">Amphioxus lanceolatum</name>
    <dbReference type="NCBI Taxonomy" id="7740"/>
    <lineage>
        <taxon>Eukaryota</taxon>
        <taxon>Metazoa</taxon>
        <taxon>Chordata</taxon>
        <taxon>Cephalochordata</taxon>
        <taxon>Leptocardii</taxon>
        <taxon>Amphioxiformes</taxon>
        <taxon>Branchiostomatidae</taxon>
        <taxon>Branchiostoma</taxon>
    </lineage>
</organism>
<evidence type="ECO:0000256" key="4">
    <source>
        <dbReference type="SAM" id="MobiDB-lite"/>
    </source>
</evidence>
<feature type="region of interest" description="Disordered" evidence="4">
    <location>
        <begin position="210"/>
        <end position="233"/>
    </location>
</feature>
<dbReference type="InterPro" id="IPR050541">
    <property type="entry name" value="LRR_TM_domain-containing"/>
</dbReference>
<evidence type="ECO:0000256" key="3">
    <source>
        <dbReference type="ARBA" id="ARBA00022737"/>
    </source>
</evidence>
<dbReference type="PANTHER" id="PTHR24369">
    <property type="entry name" value="ANTIGEN BSP, PUTATIVE-RELATED"/>
    <property type="match status" value="1"/>
</dbReference>
<keyword evidence="8" id="KW-1185">Reference proteome</keyword>
<reference evidence="7" key="1">
    <citation type="submission" date="2022-01" db="EMBL/GenBank/DDBJ databases">
        <authorList>
            <person name="Braso-Vives M."/>
        </authorList>
    </citation>
    <scope>NUCLEOTIDE SEQUENCE</scope>
</reference>
<dbReference type="AlphaFoldDB" id="A0A8J9Z6A1"/>
<dbReference type="GO" id="GO:0005886">
    <property type="term" value="C:plasma membrane"/>
    <property type="evidence" value="ECO:0007669"/>
    <property type="project" value="TreeGrafter"/>
</dbReference>
<evidence type="ECO:0000256" key="5">
    <source>
        <dbReference type="SAM" id="Phobius"/>
    </source>
</evidence>
<accession>A0A8J9Z6A1</accession>
<evidence type="ECO:0000313" key="7">
    <source>
        <dbReference type="EMBL" id="CAH1248563.1"/>
    </source>
</evidence>
<feature type="signal peptide" evidence="6">
    <location>
        <begin position="1"/>
        <end position="22"/>
    </location>
</feature>
<proteinExistence type="predicted"/>
<dbReference type="EMBL" id="OV696701">
    <property type="protein sequence ID" value="CAH1248563.1"/>
    <property type="molecule type" value="Genomic_DNA"/>
</dbReference>
<dbReference type="InterPro" id="IPR032675">
    <property type="entry name" value="LRR_dom_sf"/>
</dbReference>
<feature type="chain" id="PRO_5035440246" evidence="6">
    <location>
        <begin position="23"/>
        <end position="698"/>
    </location>
</feature>
<evidence type="ECO:0000256" key="6">
    <source>
        <dbReference type="SAM" id="SignalP"/>
    </source>
</evidence>
<evidence type="ECO:0000256" key="2">
    <source>
        <dbReference type="ARBA" id="ARBA00022729"/>
    </source>
</evidence>
<keyword evidence="3" id="KW-0677">Repeat</keyword>
<evidence type="ECO:0000256" key="1">
    <source>
        <dbReference type="ARBA" id="ARBA00022614"/>
    </source>
</evidence>
<keyword evidence="1" id="KW-0433">Leucine-rich repeat</keyword>
<feature type="region of interest" description="Disordered" evidence="4">
    <location>
        <begin position="247"/>
        <end position="271"/>
    </location>
</feature>
<dbReference type="Pfam" id="PF13855">
    <property type="entry name" value="LRR_8"/>
    <property type="match status" value="1"/>
</dbReference>
<sequence length="698" mass="76309">MRVGKLLLLVALGSLWSGCSYCFPTGCKIQKLDPPTPATTFKCSFLGLTAIPDDIPPNVDRVELTYNAIRAVTSLPPLPQVHALDLNFNSIESFAWESLCNLPALEVLYLHNNRLQHVKLDTVIEYLPKLRNVYLADNKLVSCSLYEIGWPQMTSVSMHDNPAPCDCFLDHGLTGKPCVERGVDAHCSLCSACFFLSGQKREDLYCKSPDKAKQLPSSNASTHLAKCDRRQSMTTRATTTKVGTLIPGEAQRTLRSSETDTSQTTRGELKPLLPTTRATTTATSSVIMDADEAKTSNLQTSEKDALLHEGSYHGTTPTTKASYNKHSQAAITSNATQDDQELPIGHISIVVLEIALTLMAIICFARLFLMRNGTGCSRRKDVNRDQPIPLHHISPPMASSAVSSTHEGGVDPGQLAVPNNGQHCVASGHNAVPNNVQHHMSGHNAVPKNDQYRMASGHNAVPNNDQQCMVSGHNAVPNNDQQCMASGHNAVPNNVQHRMAPTYNAAQDNDQHRMAPAYNAVQDNDQHRMAPAYNAVPNNDPQCMAPTYNTVPNNDQQCMAPAYNAVHDNDQHRMAPAYNAVPNNDPQCMAPTYNTVPNNDQQCMAPAYNAVHDNDQHRMAPAYNAVPNNDPQCMAPTYNAVPNNDQQCMASAYNAVPNDDQQCMGSEYERPFARAVPCRLYAPPDVNSANNSTYARET</sequence>
<keyword evidence="5" id="KW-1133">Transmembrane helix</keyword>
<dbReference type="PANTHER" id="PTHR24369:SF210">
    <property type="entry name" value="CHAOPTIN-RELATED"/>
    <property type="match status" value="1"/>
</dbReference>